<organism evidence="1 2">
    <name type="scientific">Segatella copri</name>
    <dbReference type="NCBI Taxonomy" id="165179"/>
    <lineage>
        <taxon>Bacteria</taxon>
        <taxon>Pseudomonadati</taxon>
        <taxon>Bacteroidota</taxon>
        <taxon>Bacteroidia</taxon>
        <taxon>Bacteroidales</taxon>
        <taxon>Prevotellaceae</taxon>
        <taxon>Segatella</taxon>
    </lineage>
</organism>
<dbReference type="Proteomes" id="UP000420707">
    <property type="component" value="Unassembled WGS sequence"/>
</dbReference>
<gene>
    <name evidence="1" type="ORF">F7D90_05810</name>
</gene>
<proteinExistence type="predicted"/>
<dbReference type="RefSeq" id="WP_153086568.1">
    <property type="nucleotide sequence ID" value="NZ_VZAM01000094.1"/>
</dbReference>
<evidence type="ECO:0000313" key="1">
    <source>
        <dbReference type="EMBL" id="MQN31468.1"/>
    </source>
</evidence>
<reference evidence="2" key="1">
    <citation type="submission" date="2019-09" db="EMBL/GenBank/DDBJ databases">
        <title>Distinct polysaccharide growth profiles of human intestinal Prevotella copri isolates.</title>
        <authorList>
            <person name="Fehlner-Peach H."/>
            <person name="Magnabosco C."/>
            <person name="Raghavan V."/>
            <person name="Scher J.U."/>
            <person name="Tett A."/>
            <person name="Cox L.M."/>
            <person name="Gottsegen C."/>
            <person name="Watters A."/>
            <person name="Wiltshire- Gordon J.D."/>
            <person name="Segata N."/>
            <person name="Bonneau R."/>
            <person name="Littman D.R."/>
        </authorList>
    </citation>
    <scope>NUCLEOTIDE SEQUENCE [LARGE SCALE GENOMIC DNA]</scope>
    <source>
        <strain evidence="2">iAP146</strain>
    </source>
</reference>
<protein>
    <submittedName>
        <fullName evidence="1">Uncharacterized protein</fullName>
    </submittedName>
</protein>
<accession>A0AAW9TCJ5</accession>
<dbReference type="EMBL" id="VZCR01000037">
    <property type="protein sequence ID" value="MQN31468.1"/>
    <property type="molecule type" value="Genomic_DNA"/>
</dbReference>
<evidence type="ECO:0000313" key="2">
    <source>
        <dbReference type="Proteomes" id="UP000420707"/>
    </source>
</evidence>
<name>A0AAW9TCJ5_9BACT</name>
<comment type="caution">
    <text evidence="1">The sequence shown here is derived from an EMBL/GenBank/DDBJ whole genome shotgun (WGS) entry which is preliminary data.</text>
</comment>
<dbReference type="AlphaFoldDB" id="A0AAW9TCJ5"/>
<sequence>MASDFKYIIFSIFDISDFNKVTDVVKLIFKRELEKGKAYIYPICPVIEEYINPQSGGSHFPKFSCWQNEMYPDKVFFISNYEDGLSNLCRTIQKHLKCNTIMCALSNETDNPFFKFYFSNSNLEERLIQAYKEDRWVFYEEGIPLSIEDQSYYKNKNIKKRLNNSIIKEYLLKLGIDLCLIDSKISKGFVFIRKEW</sequence>